<sequence length="358" mass="39291">MRNLSAVSPEYAVAEEFSFRTDDGIDLRLRRIGPADAPAVLLVHGHGISSDMFALPEIRNAAAVLADAGYQSWLLDWRGSARLPYNESGPDYSLDDVALYDLPAAVARIRERIGDRPLFAVAHCVGALALALSLTGGLLPGLAGVVAQGVFLTPKVSTSARMRVLVGSGLLGSRVTHIESDFRKVGLWSRRTLLYAALSRKGECPDPTCRMVHHGWGMGGELFEHDHLDTRTHDRLAELFGAIPLSLLPQLRQMELAHAVLRWHVDDDRYRALPENALDRADRIDCPVLLLSGSRNGAWLDSNKLCSEVLSARNPELDVRYREIPGYGHLDTIIGRGAALDVFGYLIDFLDELSARQA</sequence>
<dbReference type="PANTHER" id="PTHR47470:SF1">
    <property type="entry name" value="FAD-DEPENDENT OXIDOREDUCTASE 2 FAD BINDING DOMAIN-CONTAINING PROTEIN"/>
    <property type="match status" value="1"/>
</dbReference>
<evidence type="ECO:0000259" key="6">
    <source>
        <dbReference type="Pfam" id="PF00561"/>
    </source>
</evidence>
<evidence type="ECO:0000313" key="8">
    <source>
        <dbReference type="Proteomes" id="UP000255467"/>
    </source>
</evidence>
<dbReference type="AlphaFoldDB" id="A0A378YLE4"/>
<dbReference type="InterPro" id="IPR052542">
    <property type="entry name" value="Cholesterol_Oxidase"/>
</dbReference>
<keyword evidence="5" id="KW-0560">Oxidoreductase</keyword>
<keyword evidence="4" id="KW-0274">FAD</keyword>
<evidence type="ECO:0000256" key="4">
    <source>
        <dbReference type="ARBA" id="ARBA00022827"/>
    </source>
</evidence>
<dbReference type="Pfam" id="PF00561">
    <property type="entry name" value="Abhydrolase_1"/>
    <property type="match status" value="1"/>
</dbReference>
<dbReference type="GO" id="GO:0016491">
    <property type="term" value="F:oxidoreductase activity"/>
    <property type="evidence" value="ECO:0007669"/>
    <property type="project" value="UniProtKB-KW"/>
</dbReference>
<evidence type="ECO:0000256" key="3">
    <source>
        <dbReference type="ARBA" id="ARBA00022630"/>
    </source>
</evidence>
<dbReference type="SUPFAM" id="SSF53474">
    <property type="entry name" value="alpha/beta-Hydrolases"/>
    <property type="match status" value="1"/>
</dbReference>
<comment type="similarity">
    <text evidence="2">Belongs to the GMC oxidoreductase family.</text>
</comment>
<accession>A0A378YLE4</accession>
<reference evidence="7 8" key="1">
    <citation type="submission" date="2018-06" db="EMBL/GenBank/DDBJ databases">
        <authorList>
            <consortium name="Pathogen Informatics"/>
            <person name="Doyle S."/>
        </authorList>
    </citation>
    <scope>NUCLEOTIDE SEQUENCE [LARGE SCALE GENOMIC DNA]</scope>
    <source>
        <strain evidence="7 8">NCTC1934</strain>
    </source>
</reference>
<dbReference type="EMBL" id="UGRY01000002">
    <property type="protein sequence ID" value="SUA77954.1"/>
    <property type="molecule type" value="Genomic_DNA"/>
</dbReference>
<dbReference type="InterPro" id="IPR029058">
    <property type="entry name" value="AB_hydrolase_fold"/>
</dbReference>
<comment type="cofactor">
    <cofactor evidence="1">
        <name>FAD</name>
        <dbReference type="ChEBI" id="CHEBI:57692"/>
    </cofactor>
</comment>
<dbReference type="PANTHER" id="PTHR47470">
    <property type="entry name" value="CHOLESTEROL OXIDASE"/>
    <property type="match status" value="1"/>
</dbReference>
<evidence type="ECO:0000256" key="5">
    <source>
        <dbReference type="ARBA" id="ARBA00023002"/>
    </source>
</evidence>
<dbReference type="RefSeq" id="WP_255222020.1">
    <property type="nucleotide sequence ID" value="NZ_UGRY01000002.1"/>
</dbReference>
<evidence type="ECO:0000256" key="2">
    <source>
        <dbReference type="ARBA" id="ARBA00010790"/>
    </source>
</evidence>
<dbReference type="InterPro" id="IPR000073">
    <property type="entry name" value="AB_hydrolase_1"/>
</dbReference>
<feature type="domain" description="AB hydrolase-1" evidence="6">
    <location>
        <begin position="38"/>
        <end position="128"/>
    </location>
</feature>
<evidence type="ECO:0000313" key="7">
    <source>
        <dbReference type="EMBL" id="SUA77954.1"/>
    </source>
</evidence>
<protein>
    <submittedName>
        <fullName evidence="7">Alpha/beta hydrolase family</fullName>
    </submittedName>
</protein>
<dbReference type="GO" id="GO:0016787">
    <property type="term" value="F:hydrolase activity"/>
    <property type="evidence" value="ECO:0007669"/>
    <property type="project" value="UniProtKB-KW"/>
</dbReference>
<dbReference type="Proteomes" id="UP000255467">
    <property type="component" value="Unassembled WGS sequence"/>
</dbReference>
<dbReference type="Gene3D" id="3.40.50.1820">
    <property type="entry name" value="alpha/beta hydrolase"/>
    <property type="match status" value="1"/>
</dbReference>
<keyword evidence="7" id="KW-0378">Hydrolase</keyword>
<keyword evidence="8" id="KW-1185">Reference proteome</keyword>
<organism evidence="7 8">
    <name type="scientific">Nocardia otitidiscaviarum</name>
    <dbReference type="NCBI Taxonomy" id="1823"/>
    <lineage>
        <taxon>Bacteria</taxon>
        <taxon>Bacillati</taxon>
        <taxon>Actinomycetota</taxon>
        <taxon>Actinomycetes</taxon>
        <taxon>Mycobacteriales</taxon>
        <taxon>Nocardiaceae</taxon>
        <taxon>Nocardia</taxon>
    </lineage>
</organism>
<keyword evidence="3" id="KW-0285">Flavoprotein</keyword>
<proteinExistence type="inferred from homology"/>
<evidence type="ECO:0000256" key="1">
    <source>
        <dbReference type="ARBA" id="ARBA00001974"/>
    </source>
</evidence>
<gene>
    <name evidence="7" type="ORF">NCTC1934_03257</name>
</gene>
<name>A0A378YLE4_9NOCA</name>